<dbReference type="EMBL" id="CP007457">
    <property type="protein sequence ID" value="AIZ16207.1"/>
    <property type="molecule type" value="Genomic_DNA"/>
</dbReference>
<comment type="similarity">
    <text evidence="1 2">Belongs to the Iojap/RsfS family.</text>
</comment>
<dbReference type="PANTHER" id="PTHR21043">
    <property type="entry name" value="IOJAP SUPERFAMILY ORTHOLOG"/>
    <property type="match status" value="1"/>
</dbReference>
<dbReference type="AlphaFoldDB" id="A0A0A7I7E8"/>
<dbReference type="Proteomes" id="UP000030636">
    <property type="component" value="Chromosome"/>
</dbReference>
<dbReference type="GO" id="GO:0042256">
    <property type="term" value="P:cytosolic ribosome assembly"/>
    <property type="evidence" value="ECO:0007669"/>
    <property type="project" value="UniProtKB-UniRule"/>
</dbReference>
<comment type="subunit">
    <text evidence="2">Interacts with ribosomal protein uL14 (rplN).</text>
</comment>
<organism evidence="3 4">
    <name type="scientific">Bifidobacterium pseudolongum PV8-2</name>
    <dbReference type="NCBI Taxonomy" id="1447715"/>
    <lineage>
        <taxon>Bacteria</taxon>
        <taxon>Bacillati</taxon>
        <taxon>Actinomycetota</taxon>
        <taxon>Actinomycetes</taxon>
        <taxon>Bifidobacteriales</taxon>
        <taxon>Bifidobacteriaceae</taxon>
        <taxon>Bifidobacterium</taxon>
    </lineage>
</organism>
<dbReference type="HOGENOM" id="CLU_092688_2_0_11"/>
<keyword evidence="4" id="KW-1185">Reference proteome</keyword>
<protein>
    <recommendedName>
        <fullName evidence="2">Ribosomal silencing factor RsfS</fullName>
    </recommendedName>
</protein>
<dbReference type="Gene3D" id="3.30.460.10">
    <property type="entry name" value="Beta Polymerase, domain 2"/>
    <property type="match status" value="1"/>
</dbReference>
<gene>
    <name evidence="2" type="primary">rsfS</name>
    <name evidence="3" type="ORF">AH67_04060</name>
</gene>
<dbReference type="OrthoDB" id="9793681at2"/>
<comment type="function">
    <text evidence="2">Functions as a ribosomal silencing factor. Interacts with ribosomal protein uL14 (rplN), blocking formation of intersubunit bridge B8. Prevents association of the 30S and 50S ribosomal subunits and the formation of functional ribosomes, thus repressing translation.</text>
</comment>
<evidence type="ECO:0000256" key="2">
    <source>
        <dbReference type="HAMAP-Rule" id="MF_01477"/>
    </source>
</evidence>
<evidence type="ECO:0000313" key="3">
    <source>
        <dbReference type="EMBL" id="AIZ16207.1"/>
    </source>
</evidence>
<proteinExistence type="inferred from homology"/>
<reference evidence="3 4" key="1">
    <citation type="journal article" date="2015" name="Genome Announc.">
        <title>Bifidobacterium pseudolongum Strain PV8-2, Isolated from a Stool Sample of an Anemic Kenyan Infant.</title>
        <authorList>
            <person name="Vazquez-Gutierrez P."/>
            <person name="Lacroix C."/>
            <person name="Chassard C."/>
            <person name="Klumpp J."/>
            <person name="Stevens M.J."/>
            <person name="Jans C."/>
        </authorList>
    </citation>
    <scope>NUCLEOTIDE SEQUENCE [LARGE SCALE GENOMIC DNA]</scope>
    <source>
        <strain evidence="3 4">PV8-2</strain>
    </source>
</reference>
<dbReference type="STRING" id="1447715.AH67_04060"/>
<dbReference type="HAMAP" id="MF_01477">
    <property type="entry name" value="Iojap_RsfS"/>
    <property type="match status" value="1"/>
</dbReference>
<evidence type="ECO:0000313" key="4">
    <source>
        <dbReference type="Proteomes" id="UP000030636"/>
    </source>
</evidence>
<comment type="subcellular location">
    <subcellularLocation>
        <location evidence="2">Cytoplasm</location>
    </subcellularLocation>
</comment>
<dbReference type="GO" id="GO:0017148">
    <property type="term" value="P:negative regulation of translation"/>
    <property type="evidence" value="ECO:0007669"/>
    <property type="project" value="UniProtKB-UniRule"/>
</dbReference>
<keyword evidence="2" id="KW-0963">Cytoplasm</keyword>
<dbReference type="SUPFAM" id="SSF81301">
    <property type="entry name" value="Nucleotidyltransferase"/>
    <property type="match status" value="1"/>
</dbReference>
<name>A0A0A7I7E8_9BIFI</name>
<keyword evidence="2" id="KW-0810">Translation regulation</keyword>
<evidence type="ECO:0000256" key="1">
    <source>
        <dbReference type="ARBA" id="ARBA00010574"/>
    </source>
</evidence>
<dbReference type="InterPro" id="IPR043519">
    <property type="entry name" value="NT_sf"/>
</dbReference>
<sequence>MTALESSIASIRIAAAAADRMKAHDIVAYDVSDALGICDGMLIASAPNERQVLAIAEEVEKDLFLNDGKRQPRSREGVQEAQWILLDYGDFIVHIMHDEARDFYHLERLWRDCPQIELPLEHPEEPQSTER</sequence>
<dbReference type="KEGG" id="bpsp:AH67_04060"/>
<dbReference type="GO" id="GO:0090071">
    <property type="term" value="P:negative regulation of ribosome biogenesis"/>
    <property type="evidence" value="ECO:0007669"/>
    <property type="project" value="UniProtKB-UniRule"/>
</dbReference>
<dbReference type="PANTHER" id="PTHR21043:SF0">
    <property type="entry name" value="MITOCHONDRIAL ASSEMBLY OF RIBOSOMAL LARGE SUBUNIT PROTEIN 1"/>
    <property type="match status" value="1"/>
</dbReference>
<dbReference type="InterPro" id="IPR004394">
    <property type="entry name" value="Iojap/RsfS/C7orf30"/>
</dbReference>
<dbReference type="Pfam" id="PF02410">
    <property type="entry name" value="RsfS"/>
    <property type="match status" value="1"/>
</dbReference>
<accession>A0A0A7I7E8</accession>
<dbReference type="GO" id="GO:0005737">
    <property type="term" value="C:cytoplasm"/>
    <property type="evidence" value="ECO:0007669"/>
    <property type="project" value="UniProtKB-SubCell"/>
</dbReference>
<dbReference type="GO" id="GO:0043023">
    <property type="term" value="F:ribosomal large subunit binding"/>
    <property type="evidence" value="ECO:0007669"/>
    <property type="project" value="TreeGrafter"/>
</dbReference>
<dbReference type="GeneID" id="89493501"/>
<dbReference type="RefSeq" id="WP_022857649.1">
    <property type="nucleotide sequence ID" value="NZ_CP007457.1"/>
</dbReference>
<keyword evidence="2" id="KW-0678">Repressor</keyword>
<dbReference type="NCBIfam" id="TIGR00090">
    <property type="entry name" value="rsfS_iojap_ybeB"/>
    <property type="match status" value="1"/>
</dbReference>